<dbReference type="GO" id="GO:0005829">
    <property type="term" value="C:cytosol"/>
    <property type="evidence" value="ECO:0007669"/>
    <property type="project" value="TreeGrafter"/>
</dbReference>
<keyword evidence="4 6" id="KW-0238">DNA-binding</keyword>
<dbReference type="GO" id="GO:0003677">
    <property type="term" value="F:DNA binding"/>
    <property type="evidence" value="ECO:0007669"/>
    <property type="project" value="UniProtKB-UniRule"/>
</dbReference>
<keyword evidence="5 6" id="KW-0804">Transcription</keyword>
<dbReference type="InterPro" id="IPR017856">
    <property type="entry name" value="Integrase-like_N"/>
</dbReference>
<dbReference type="EMBL" id="CGIH01000038">
    <property type="protein sequence ID" value="CFX94851.1"/>
    <property type="molecule type" value="Genomic_DNA"/>
</dbReference>
<evidence type="ECO:0000259" key="9">
    <source>
        <dbReference type="Pfam" id="PF20772"/>
    </source>
</evidence>
<dbReference type="PANTHER" id="PTHR12532">
    <property type="entry name" value="TRANSLATIONAL ACTIVATOR OF CYTOCHROME C OXIDASE 1"/>
    <property type="match status" value="1"/>
</dbReference>
<keyword evidence="11" id="KW-1185">Reference proteome</keyword>
<dbReference type="NCBIfam" id="TIGR01033">
    <property type="entry name" value="YebC/PmpR family DNA-binding transcriptional regulator"/>
    <property type="match status" value="1"/>
</dbReference>
<evidence type="ECO:0000256" key="3">
    <source>
        <dbReference type="ARBA" id="ARBA00023015"/>
    </source>
</evidence>
<dbReference type="NCBIfam" id="NF001030">
    <property type="entry name" value="PRK00110.1"/>
    <property type="match status" value="1"/>
</dbReference>
<comment type="subcellular location">
    <subcellularLocation>
        <location evidence="6">Cytoplasm</location>
    </subcellularLocation>
</comment>
<evidence type="ECO:0000256" key="6">
    <source>
        <dbReference type="HAMAP-Rule" id="MF_00693"/>
    </source>
</evidence>
<evidence type="ECO:0000313" key="10">
    <source>
        <dbReference type="EMBL" id="CFX94851.1"/>
    </source>
</evidence>
<dbReference type="Gene3D" id="1.10.10.200">
    <property type="match status" value="1"/>
</dbReference>
<dbReference type="SUPFAM" id="SSF75625">
    <property type="entry name" value="YebC-like"/>
    <property type="match status" value="1"/>
</dbReference>
<feature type="region of interest" description="Disordered" evidence="7">
    <location>
        <begin position="1"/>
        <end position="22"/>
    </location>
</feature>
<feature type="domain" description="TACO1/YebC-like N-terminal" evidence="9">
    <location>
        <begin position="5"/>
        <end position="75"/>
    </location>
</feature>
<dbReference type="Pfam" id="PF20772">
    <property type="entry name" value="TACO1_YebC_N"/>
    <property type="match status" value="1"/>
</dbReference>
<dbReference type="InterPro" id="IPR029072">
    <property type="entry name" value="YebC-like"/>
</dbReference>
<gene>
    <name evidence="10" type="ORF">2282</name>
</gene>
<evidence type="ECO:0000313" key="11">
    <source>
        <dbReference type="Proteomes" id="UP000045545"/>
    </source>
</evidence>
<feature type="domain" description="TACO1/YebC-like second and third" evidence="8">
    <location>
        <begin position="83"/>
        <end position="239"/>
    </location>
</feature>
<evidence type="ECO:0000256" key="2">
    <source>
        <dbReference type="ARBA" id="ARBA00022490"/>
    </source>
</evidence>
<dbReference type="InterPro" id="IPR002876">
    <property type="entry name" value="Transcrip_reg_TACO1-like"/>
</dbReference>
<evidence type="ECO:0000256" key="7">
    <source>
        <dbReference type="SAM" id="MobiDB-lite"/>
    </source>
</evidence>
<reference evidence="10 11" key="1">
    <citation type="submission" date="2015-03" db="EMBL/GenBank/DDBJ databases">
        <authorList>
            <person name="Murphy D."/>
        </authorList>
    </citation>
    <scope>NUCLEOTIDE SEQUENCE [LARGE SCALE GENOMIC DNA]</scope>
    <source>
        <strain evidence="10 11">OL-4</strain>
    </source>
</reference>
<dbReference type="RefSeq" id="WP_046499012.1">
    <property type="nucleotide sequence ID" value="NZ_CGIH01000038.1"/>
</dbReference>
<protein>
    <recommendedName>
        <fullName evidence="6">Probable transcriptional regulatory protein 2282</fullName>
    </recommendedName>
</protein>
<accession>A0A0E4GCD7</accession>
<dbReference type="PANTHER" id="PTHR12532:SF6">
    <property type="entry name" value="TRANSCRIPTIONAL REGULATORY PROTEIN YEBC-RELATED"/>
    <property type="match status" value="1"/>
</dbReference>
<name>A0A0E4GCD7_9FIRM</name>
<comment type="similarity">
    <text evidence="1 6">Belongs to the TACO1 family.</text>
</comment>
<dbReference type="NCBIfam" id="NF009044">
    <property type="entry name" value="PRK12378.1"/>
    <property type="match status" value="1"/>
</dbReference>
<keyword evidence="2 6" id="KW-0963">Cytoplasm</keyword>
<sequence>MSGHSKWSTIKHKKARTDEKKGKEYTRIAKEIILAARSGGGDPEANSKLKLAIQKAKAINMPNDNINRAIKRGTGDLESDVIEEMNYEGYAAGGVAILLDIATDNRNRTASDIRHLFSKHGGNLGETGCVSYLFDRVGLITVNREDVKTDEEEFMLLAIELGADDVREDEDSLEIITSPESFMDVKEKLELQVKIEYADIVMLPQTSVEITDENIAAKILKLIDVLEDHDDVQNLYSNLSIPDELLEKLS</sequence>
<evidence type="ECO:0000256" key="4">
    <source>
        <dbReference type="ARBA" id="ARBA00023125"/>
    </source>
</evidence>
<keyword evidence="3 6" id="KW-0805">Transcription regulation</keyword>
<evidence type="ECO:0000256" key="5">
    <source>
        <dbReference type="ARBA" id="ARBA00023163"/>
    </source>
</evidence>
<evidence type="ECO:0000256" key="1">
    <source>
        <dbReference type="ARBA" id="ARBA00008724"/>
    </source>
</evidence>
<dbReference type="InterPro" id="IPR048300">
    <property type="entry name" value="TACO1_YebC-like_2nd/3rd_dom"/>
</dbReference>
<dbReference type="AlphaFoldDB" id="A0A0E4GCD7"/>
<dbReference type="InterPro" id="IPR049083">
    <property type="entry name" value="TACO1_YebC_N"/>
</dbReference>
<evidence type="ECO:0000259" key="8">
    <source>
        <dbReference type="Pfam" id="PF01709"/>
    </source>
</evidence>
<dbReference type="Gene3D" id="3.30.70.980">
    <property type="match status" value="2"/>
</dbReference>
<dbReference type="STRING" id="690567.2282"/>
<dbReference type="GO" id="GO:0006355">
    <property type="term" value="P:regulation of DNA-templated transcription"/>
    <property type="evidence" value="ECO:0007669"/>
    <property type="project" value="UniProtKB-UniRule"/>
</dbReference>
<dbReference type="HAMAP" id="MF_00693">
    <property type="entry name" value="Transcrip_reg_TACO1"/>
    <property type="match status" value="1"/>
</dbReference>
<dbReference type="FunFam" id="1.10.10.200:FF:000002">
    <property type="entry name" value="Probable transcriptional regulatory protein CLM62_37755"/>
    <property type="match status" value="1"/>
</dbReference>
<dbReference type="Pfam" id="PF01709">
    <property type="entry name" value="Transcrip_reg"/>
    <property type="match status" value="1"/>
</dbReference>
<proteinExistence type="inferred from homology"/>
<organism evidence="10 11">
    <name type="scientific">Syntrophomonas zehnderi OL-4</name>
    <dbReference type="NCBI Taxonomy" id="690567"/>
    <lineage>
        <taxon>Bacteria</taxon>
        <taxon>Bacillati</taxon>
        <taxon>Bacillota</taxon>
        <taxon>Clostridia</taxon>
        <taxon>Eubacteriales</taxon>
        <taxon>Syntrophomonadaceae</taxon>
        <taxon>Syntrophomonas</taxon>
    </lineage>
</organism>
<dbReference type="InterPro" id="IPR026564">
    <property type="entry name" value="Transcrip_reg_TACO1-like_dom3"/>
</dbReference>
<dbReference type="Proteomes" id="UP000045545">
    <property type="component" value="Unassembled WGS sequence"/>
</dbReference>
<dbReference type="OrthoDB" id="9781053at2"/>